<organism evidence="5 6">
    <name type="scientific">Aneurinibacillus soli</name>
    <dbReference type="NCBI Taxonomy" id="1500254"/>
    <lineage>
        <taxon>Bacteria</taxon>
        <taxon>Bacillati</taxon>
        <taxon>Bacillota</taxon>
        <taxon>Bacilli</taxon>
        <taxon>Bacillales</taxon>
        <taxon>Paenibacillaceae</taxon>
        <taxon>Aneurinibacillus group</taxon>
        <taxon>Aneurinibacillus</taxon>
    </lineage>
</organism>
<dbReference type="Proteomes" id="UP000217696">
    <property type="component" value="Chromosome"/>
</dbReference>
<dbReference type="RefSeq" id="WP_096463814.1">
    <property type="nucleotide sequence ID" value="NZ_AP017312.1"/>
</dbReference>
<dbReference type="Pfam" id="PF00005">
    <property type="entry name" value="ABC_tran"/>
    <property type="match status" value="1"/>
</dbReference>
<dbReference type="Gene3D" id="3.40.50.300">
    <property type="entry name" value="P-loop containing nucleotide triphosphate hydrolases"/>
    <property type="match status" value="1"/>
</dbReference>
<accession>A0A0U5ASJ5</accession>
<keyword evidence="3" id="KW-0547">Nucleotide-binding</keyword>
<keyword evidence="2" id="KW-0813">Transport</keyword>
<dbReference type="InterPro" id="IPR003439">
    <property type="entry name" value="ABC_transporter-like_ATP-bd"/>
</dbReference>
<dbReference type="AlphaFoldDB" id="A0A0U5ASJ5"/>
<evidence type="ECO:0000313" key="5">
    <source>
        <dbReference type="EMBL" id="BAU26810.1"/>
    </source>
</evidence>
<evidence type="ECO:0000256" key="3">
    <source>
        <dbReference type="ARBA" id="ARBA00022741"/>
    </source>
</evidence>
<dbReference type="PROSITE" id="PS50893">
    <property type="entry name" value="ABC_TRANSPORTER_2"/>
    <property type="match status" value="1"/>
</dbReference>
<dbReference type="GO" id="GO:0016887">
    <property type="term" value="F:ATP hydrolysis activity"/>
    <property type="evidence" value="ECO:0007669"/>
    <property type="project" value="InterPro"/>
</dbReference>
<dbReference type="OrthoDB" id="2353216at2"/>
<evidence type="ECO:0000256" key="1">
    <source>
        <dbReference type="ARBA" id="ARBA00005417"/>
    </source>
</evidence>
<evidence type="ECO:0000256" key="2">
    <source>
        <dbReference type="ARBA" id="ARBA00022448"/>
    </source>
</evidence>
<keyword evidence="6" id="KW-1185">Reference proteome</keyword>
<name>A0A0U5ASJ5_9BACL</name>
<dbReference type="EMBL" id="AP017312">
    <property type="protein sequence ID" value="BAU26810.1"/>
    <property type="molecule type" value="Genomic_DNA"/>
</dbReference>
<dbReference type="InterPro" id="IPR027417">
    <property type="entry name" value="P-loop_NTPase"/>
</dbReference>
<sequence>MITIEQITKKYGPQTALAPLSLSIASGSCVALCGGNGAGKSTLLHIMAGTLHADGGTISGLTRNSTGFMPDAITVPPGVSARRWLCYLADLKGCDRREVDEVLTMTGLAQAADKEPSAFSRGMLQRLLFAQMMLGNPDILLMDEPGNGLDPFWVEEWKQQVLTCREQGKTIVFSSHLLHDVLAVADRIILLHEGQLIADEPAENWKQDTRTPEQRFLDLLRA</sequence>
<protein>
    <submittedName>
        <fullName evidence="5">Putative ABC transporter ATP-binding protein YxlF</fullName>
        <ecNumber evidence="5">3.6.3.-</ecNumber>
    </submittedName>
</protein>
<reference evidence="5 6" key="1">
    <citation type="submission" date="2015-12" db="EMBL/GenBank/DDBJ databases">
        <title>Genome sequence of Aneurinibacillus soli.</title>
        <authorList>
            <person name="Lee J.S."/>
            <person name="Lee K.C."/>
            <person name="Kim K.K."/>
            <person name="Lee B.W."/>
        </authorList>
    </citation>
    <scope>NUCLEOTIDE SEQUENCE [LARGE SCALE GENOMIC DNA]</scope>
    <source>
        <strain evidence="5 6">CB4</strain>
    </source>
</reference>
<proteinExistence type="inferred from homology"/>
<keyword evidence="5" id="KW-0378">Hydrolase</keyword>
<dbReference type="SUPFAM" id="SSF52540">
    <property type="entry name" value="P-loop containing nucleoside triphosphate hydrolases"/>
    <property type="match status" value="1"/>
</dbReference>
<keyword evidence="4 5" id="KW-0067">ATP-binding</keyword>
<evidence type="ECO:0000256" key="4">
    <source>
        <dbReference type="ARBA" id="ARBA00022840"/>
    </source>
</evidence>
<dbReference type="KEGG" id="asoc:CB4_00979"/>
<dbReference type="PANTHER" id="PTHR43335">
    <property type="entry name" value="ABC TRANSPORTER, ATP-BINDING PROTEIN"/>
    <property type="match status" value="1"/>
</dbReference>
<dbReference type="GO" id="GO:0005524">
    <property type="term" value="F:ATP binding"/>
    <property type="evidence" value="ECO:0007669"/>
    <property type="project" value="UniProtKB-KW"/>
</dbReference>
<dbReference type="SMART" id="SM00382">
    <property type="entry name" value="AAA"/>
    <property type="match status" value="1"/>
</dbReference>
<dbReference type="EC" id="3.6.3.-" evidence="5"/>
<dbReference type="InterPro" id="IPR003593">
    <property type="entry name" value="AAA+_ATPase"/>
</dbReference>
<evidence type="ECO:0000313" key="6">
    <source>
        <dbReference type="Proteomes" id="UP000217696"/>
    </source>
</evidence>
<gene>
    <name evidence="5" type="primary">yxlF_2</name>
    <name evidence="5" type="ORF">CB4_00979</name>
</gene>
<comment type="similarity">
    <text evidence="1">Belongs to the ABC transporter superfamily.</text>
</comment>